<evidence type="ECO:0000256" key="1">
    <source>
        <dbReference type="SAM" id="Phobius"/>
    </source>
</evidence>
<protein>
    <recommendedName>
        <fullName evidence="4">Sodium:proline symporter</fullName>
    </recommendedName>
</protein>
<feature type="transmembrane region" description="Helical" evidence="1">
    <location>
        <begin position="107"/>
        <end position="126"/>
    </location>
</feature>
<feature type="transmembrane region" description="Helical" evidence="1">
    <location>
        <begin position="68"/>
        <end position="95"/>
    </location>
</feature>
<feature type="transmembrane region" description="Helical" evidence="1">
    <location>
        <begin position="17"/>
        <end position="38"/>
    </location>
</feature>
<dbReference type="Proteomes" id="UP000541535">
    <property type="component" value="Unassembled WGS sequence"/>
</dbReference>
<accession>A0A7W5BEG6</accession>
<evidence type="ECO:0000313" key="3">
    <source>
        <dbReference type="Proteomes" id="UP000541535"/>
    </source>
</evidence>
<evidence type="ECO:0008006" key="4">
    <source>
        <dbReference type="Google" id="ProtNLM"/>
    </source>
</evidence>
<evidence type="ECO:0000313" key="2">
    <source>
        <dbReference type="EMBL" id="MBB3121619.1"/>
    </source>
</evidence>
<keyword evidence="3" id="KW-1185">Reference proteome</keyword>
<name>A0A7W5BEG6_9BURK</name>
<comment type="caution">
    <text evidence="2">The sequence shown here is derived from an EMBL/GenBank/DDBJ whole genome shotgun (WGS) entry which is preliminary data.</text>
</comment>
<gene>
    <name evidence="2" type="ORF">FHS03_004697</name>
</gene>
<proteinExistence type="predicted"/>
<dbReference type="EMBL" id="JACHXD010000018">
    <property type="protein sequence ID" value="MBB3121619.1"/>
    <property type="molecule type" value="Genomic_DNA"/>
</dbReference>
<sequence>MELHLHSHRWISRQPDWLAASIAGFGAGGVMMLVELLWSSLSGGNPWVTTRMVAAMAMGWEVLQTSGYALDVVIVALVVHYVLGVVFAMMLAALIAPFQLDSSTGMVLLAGAVFGVVLYVLNFYGMSGAFSWFAEMRGWSTVVTHIIYGMAAAYIYRKLERPDKQV</sequence>
<reference evidence="2 3" key="1">
    <citation type="submission" date="2020-08" db="EMBL/GenBank/DDBJ databases">
        <title>Genomic Encyclopedia of Type Strains, Phase III (KMG-III): the genomes of soil and plant-associated and newly described type strains.</title>
        <authorList>
            <person name="Whitman W."/>
        </authorList>
    </citation>
    <scope>NUCLEOTIDE SEQUENCE [LARGE SCALE GENOMIC DNA]</scope>
    <source>
        <strain evidence="2 3">CECT 8897</strain>
    </source>
</reference>
<keyword evidence="1" id="KW-1133">Transmembrane helix</keyword>
<organism evidence="2 3">
    <name type="scientific">Pseudoduganella violacea</name>
    <dbReference type="NCBI Taxonomy" id="1715466"/>
    <lineage>
        <taxon>Bacteria</taxon>
        <taxon>Pseudomonadati</taxon>
        <taxon>Pseudomonadota</taxon>
        <taxon>Betaproteobacteria</taxon>
        <taxon>Burkholderiales</taxon>
        <taxon>Oxalobacteraceae</taxon>
        <taxon>Telluria group</taxon>
        <taxon>Pseudoduganella</taxon>
    </lineage>
</organism>
<keyword evidence="1" id="KW-0812">Transmembrane</keyword>
<dbReference type="RefSeq" id="WP_176345591.1">
    <property type="nucleotide sequence ID" value="NZ_JACHXD010000018.1"/>
</dbReference>
<feature type="transmembrane region" description="Helical" evidence="1">
    <location>
        <begin position="138"/>
        <end position="156"/>
    </location>
</feature>
<keyword evidence="1" id="KW-0472">Membrane</keyword>
<dbReference type="AlphaFoldDB" id="A0A7W5BEG6"/>